<accession>A0ABQ7HVN7</accession>
<dbReference type="InterPro" id="IPR036361">
    <property type="entry name" value="SAP_dom_sf"/>
</dbReference>
<evidence type="ECO:0000313" key="1">
    <source>
        <dbReference type="EMBL" id="KAF7678809.1"/>
    </source>
</evidence>
<evidence type="ECO:0000313" key="2">
    <source>
        <dbReference type="Proteomes" id="UP001516464"/>
    </source>
</evidence>
<sequence length="117" mass="13970">MDYEKMTIAQLKEECKKQNIAIPATIKKKNEYINLLKVHIHKQQKRDYKSMSEEEKIEARKARFGVPEEQKKIEERKKKFGLTSGVIEYQFSEQKKIEERKKKYGSKNNIYNTGNNK</sequence>
<protein>
    <recommendedName>
        <fullName evidence="3">SAP domain-containing protein</fullName>
    </recommendedName>
</protein>
<evidence type="ECO:0008006" key="3">
    <source>
        <dbReference type="Google" id="ProtNLM"/>
    </source>
</evidence>
<organism evidence="1 2">
    <name type="scientific">Astathelohania contejeani</name>
    <dbReference type="NCBI Taxonomy" id="164912"/>
    <lineage>
        <taxon>Eukaryota</taxon>
        <taxon>Fungi</taxon>
        <taxon>Fungi incertae sedis</taxon>
        <taxon>Microsporidia</taxon>
        <taxon>Astathelohaniidae</taxon>
        <taxon>Astathelohania</taxon>
    </lineage>
</organism>
<proteinExistence type="predicted"/>
<comment type="caution">
    <text evidence="1">The sequence shown here is derived from an EMBL/GenBank/DDBJ whole genome shotgun (WGS) entry which is preliminary data.</text>
</comment>
<dbReference type="Proteomes" id="UP001516464">
    <property type="component" value="Unassembled WGS sequence"/>
</dbReference>
<name>A0ABQ7HVN7_9MICR</name>
<dbReference type="Gene3D" id="1.10.720.30">
    <property type="entry name" value="SAP domain"/>
    <property type="match status" value="1"/>
</dbReference>
<keyword evidence="2" id="KW-1185">Reference proteome</keyword>
<gene>
    <name evidence="1" type="ORF">TCON_2552</name>
</gene>
<dbReference type="EMBL" id="SBIQ01000361">
    <property type="protein sequence ID" value="KAF7678809.1"/>
    <property type="molecule type" value="Genomic_DNA"/>
</dbReference>
<reference evidence="1 2" key="1">
    <citation type="submission" date="2019-01" db="EMBL/GenBank/DDBJ databases">
        <title>Genomes sequencing and comparative genomics of infectious freshwater microsporidia, Cucumispora dikerogammari and Thelohania contejeani.</title>
        <authorList>
            <person name="Cormier A."/>
            <person name="Giraud I."/>
            <person name="Wattier R."/>
            <person name="Teixeira M."/>
            <person name="Grandjean F."/>
            <person name="Rigaud T."/>
            <person name="Cordaux R."/>
        </authorList>
    </citation>
    <scope>NUCLEOTIDE SEQUENCE [LARGE SCALE GENOMIC DNA]</scope>
    <source>
        <strain evidence="1">T1</strain>
        <tissue evidence="1">Spores</tissue>
    </source>
</reference>